<comment type="caution">
    <text evidence="3">The sequence shown here is derived from an EMBL/GenBank/DDBJ whole genome shotgun (WGS) entry which is preliminary data.</text>
</comment>
<accession>A0ABP9ZBZ5</accession>
<dbReference type="PANTHER" id="PTHR10587">
    <property type="entry name" value="GLYCOSYL TRANSFERASE-RELATED"/>
    <property type="match status" value="1"/>
</dbReference>
<feature type="signal peptide" evidence="1">
    <location>
        <begin position="1"/>
        <end position="19"/>
    </location>
</feature>
<dbReference type="SUPFAM" id="SSF88713">
    <property type="entry name" value="Glycoside hydrolase/deacetylase"/>
    <property type="match status" value="1"/>
</dbReference>
<name>A0ABP9ZBZ5_9FUNG</name>
<protein>
    <recommendedName>
        <fullName evidence="2">NodB homology domain-containing protein</fullName>
    </recommendedName>
</protein>
<dbReference type="InterPro" id="IPR050248">
    <property type="entry name" value="Polysacc_deacetylase_ArnD"/>
</dbReference>
<dbReference type="EMBL" id="BAABUK010000033">
    <property type="protein sequence ID" value="GAA5816649.1"/>
    <property type="molecule type" value="Genomic_DNA"/>
</dbReference>
<keyword evidence="1" id="KW-0732">Signal</keyword>
<dbReference type="CDD" id="cd10952">
    <property type="entry name" value="CE4_MrCDA_like"/>
    <property type="match status" value="1"/>
</dbReference>
<dbReference type="Proteomes" id="UP001473302">
    <property type="component" value="Unassembled WGS sequence"/>
</dbReference>
<reference evidence="3 4" key="1">
    <citation type="submission" date="2024-04" db="EMBL/GenBank/DDBJ databases">
        <title>genome sequences of Mucor flavus KT1a and Helicostylum pulchrum KT1b strains isolated from the surface of a dry-aged beef.</title>
        <authorList>
            <person name="Toyotome T."/>
            <person name="Hosono M."/>
            <person name="Torimaru M."/>
            <person name="Fukuda K."/>
            <person name="Mikami N."/>
        </authorList>
    </citation>
    <scope>NUCLEOTIDE SEQUENCE [LARGE SCALE GENOMIC DNA]</scope>
    <source>
        <strain evidence="3 4">KT1a</strain>
    </source>
</reference>
<gene>
    <name evidence="3" type="ORF">MFLAVUS_010179</name>
</gene>
<evidence type="ECO:0000313" key="3">
    <source>
        <dbReference type="EMBL" id="GAA5816649.1"/>
    </source>
</evidence>
<dbReference type="Gene3D" id="3.20.20.370">
    <property type="entry name" value="Glycoside hydrolase/deacetylase"/>
    <property type="match status" value="1"/>
</dbReference>
<evidence type="ECO:0000259" key="2">
    <source>
        <dbReference type="PROSITE" id="PS51677"/>
    </source>
</evidence>
<keyword evidence="4" id="KW-1185">Reference proteome</keyword>
<feature type="chain" id="PRO_5046535688" description="NodB homology domain-containing protein" evidence="1">
    <location>
        <begin position="20"/>
        <end position="404"/>
    </location>
</feature>
<dbReference type="Pfam" id="PF01522">
    <property type="entry name" value="Polysacc_deac_1"/>
    <property type="match status" value="1"/>
</dbReference>
<sequence>MQILLTGMVLSATVQLVCAAPAPSNFLSDFFDSFKREESTEVTTPSISQESTANTAFAPQTSPFFPDFELAMSSPTEEAVRYDTQGKALSRKSLDLKKYPEPWTLPDIYSPQVQAVIKVIDWNLVPDAPVRTFNGEGSINFDGYDSSKDKDCWWSASNCVSPKVDYIPDDLYTCSRKGEWGLTFDDGPFNVRESGELYATQENPFAEPELYNFLEKNNLKSNLFYIGSNVAYYPAAAKRAFDDGHYICSHTWSHPPMTTLTNAEVVAELYWTLRAIKEATGITPRCWRPPQGDVDDRVRAIAWQMGMHTILWDKDTEDWALQAPGGGSLSPSQVDKKFSKWLREAKSQTHGTIVLQHELNSATIRMAEKWLPKIKSNFKVVPASACNDVTQPYWEQDVVYPAIH</sequence>
<organism evidence="3 4">
    <name type="scientific">Mucor flavus</name>
    <dbReference type="NCBI Taxonomy" id="439312"/>
    <lineage>
        <taxon>Eukaryota</taxon>
        <taxon>Fungi</taxon>
        <taxon>Fungi incertae sedis</taxon>
        <taxon>Mucoromycota</taxon>
        <taxon>Mucoromycotina</taxon>
        <taxon>Mucoromycetes</taxon>
        <taxon>Mucorales</taxon>
        <taxon>Mucorineae</taxon>
        <taxon>Mucoraceae</taxon>
        <taxon>Mucor</taxon>
    </lineage>
</organism>
<dbReference type="InterPro" id="IPR011330">
    <property type="entry name" value="Glyco_hydro/deAcase_b/a-brl"/>
</dbReference>
<evidence type="ECO:0000313" key="4">
    <source>
        <dbReference type="Proteomes" id="UP001473302"/>
    </source>
</evidence>
<feature type="domain" description="NodB homology" evidence="2">
    <location>
        <begin position="178"/>
        <end position="383"/>
    </location>
</feature>
<evidence type="ECO:0000256" key="1">
    <source>
        <dbReference type="SAM" id="SignalP"/>
    </source>
</evidence>
<proteinExistence type="predicted"/>
<dbReference type="PROSITE" id="PS51677">
    <property type="entry name" value="NODB"/>
    <property type="match status" value="1"/>
</dbReference>
<dbReference type="PANTHER" id="PTHR10587:SF98">
    <property type="entry name" value="CHITIN DEACETYLASE"/>
    <property type="match status" value="1"/>
</dbReference>
<dbReference type="InterPro" id="IPR002509">
    <property type="entry name" value="NODB_dom"/>
</dbReference>